<accession>R7SII8</accession>
<dbReference type="RefSeq" id="XP_007272323.1">
    <property type="nucleotide sequence ID" value="XM_007272261.1"/>
</dbReference>
<reference evidence="4" key="1">
    <citation type="journal article" date="2012" name="Science">
        <title>The Paleozoic origin of enzymatic lignin decomposition reconstructed from 31 fungal genomes.</title>
        <authorList>
            <person name="Floudas D."/>
            <person name="Binder M."/>
            <person name="Riley R."/>
            <person name="Barry K."/>
            <person name="Blanchette R.A."/>
            <person name="Henrissat B."/>
            <person name="Martinez A.T."/>
            <person name="Otillar R."/>
            <person name="Spatafora J.W."/>
            <person name="Yadav J.S."/>
            <person name="Aerts A."/>
            <person name="Benoit I."/>
            <person name="Boyd A."/>
            <person name="Carlson A."/>
            <person name="Copeland A."/>
            <person name="Coutinho P.M."/>
            <person name="de Vries R.P."/>
            <person name="Ferreira P."/>
            <person name="Findley K."/>
            <person name="Foster B."/>
            <person name="Gaskell J."/>
            <person name="Glotzer D."/>
            <person name="Gorecki P."/>
            <person name="Heitman J."/>
            <person name="Hesse C."/>
            <person name="Hori C."/>
            <person name="Igarashi K."/>
            <person name="Jurgens J.A."/>
            <person name="Kallen N."/>
            <person name="Kersten P."/>
            <person name="Kohler A."/>
            <person name="Kuees U."/>
            <person name="Kumar T.K.A."/>
            <person name="Kuo A."/>
            <person name="LaButti K."/>
            <person name="Larrondo L.F."/>
            <person name="Lindquist E."/>
            <person name="Ling A."/>
            <person name="Lombard V."/>
            <person name="Lucas S."/>
            <person name="Lundell T."/>
            <person name="Martin R."/>
            <person name="McLaughlin D.J."/>
            <person name="Morgenstern I."/>
            <person name="Morin E."/>
            <person name="Murat C."/>
            <person name="Nagy L.G."/>
            <person name="Nolan M."/>
            <person name="Ohm R.A."/>
            <person name="Patyshakuliyeva A."/>
            <person name="Rokas A."/>
            <person name="Ruiz-Duenas F.J."/>
            <person name="Sabat G."/>
            <person name="Salamov A."/>
            <person name="Samejima M."/>
            <person name="Schmutz J."/>
            <person name="Slot J.C."/>
            <person name="St John F."/>
            <person name="Stenlid J."/>
            <person name="Sun H."/>
            <person name="Sun S."/>
            <person name="Syed K."/>
            <person name="Tsang A."/>
            <person name="Wiebenga A."/>
            <person name="Young D."/>
            <person name="Pisabarro A."/>
            <person name="Eastwood D.C."/>
            <person name="Martin F."/>
            <person name="Cullen D."/>
            <person name="Grigoriev I.V."/>
            <person name="Hibbett D.S."/>
        </authorList>
    </citation>
    <scope>NUCLEOTIDE SEQUENCE [LARGE SCALE GENOMIC DNA]</scope>
    <source>
        <strain evidence="4">MF3/22</strain>
    </source>
</reference>
<dbReference type="Proteomes" id="UP000053630">
    <property type="component" value="Unassembled WGS sequence"/>
</dbReference>
<evidence type="ECO:0000313" key="4">
    <source>
        <dbReference type="Proteomes" id="UP000053630"/>
    </source>
</evidence>
<name>R7SII8_FOMME</name>
<evidence type="ECO:0000313" key="3">
    <source>
        <dbReference type="EMBL" id="EJC97414.1"/>
    </source>
</evidence>
<feature type="domain" description="DUF6533" evidence="2">
    <location>
        <begin position="3"/>
        <end position="38"/>
    </location>
</feature>
<gene>
    <name evidence="3" type="ORF">FOMMEDRAFT_32510</name>
</gene>
<keyword evidence="1" id="KW-1133">Transmembrane helix</keyword>
<dbReference type="GeneID" id="18679208"/>
<proteinExistence type="predicted"/>
<dbReference type="InterPro" id="IPR045340">
    <property type="entry name" value="DUF6533"/>
</dbReference>
<evidence type="ECO:0000256" key="1">
    <source>
        <dbReference type="SAM" id="Phobius"/>
    </source>
</evidence>
<feature type="non-terminal residue" evidence="3">
    <location>
        <position position="1"/>
    </location>
</feature>
<dbReference type="KEGG" id="fme:FOMMEDRAFT_32510"/>
<sequence>CEVVYNYILTFKDEHTLVWPKRWSLLKVLFFLVYYLPFVDLTIIIVSLLFLQSKPFSDPTFNSVILTVIMYYFTKSIEDSNILIRDWILLMTYKSVYTLFKDSTIFYICIYI</sequence>
<dbReference type="Pfam" id="PF20151">
    <property type="entry name" value="DUF6533"/>
    <property type="match status" value="1"/>
</dbReference>
<feature type="transmembrane region" description="Helical" evidence="1">
    <location>
        <begin position="28"/>
        <end position="51"/>
    </location>
</feature>
<keyword evidence="1" id="KW-0472">Membrane</keyword>
<protein>
    <recommendedName>
        <fullName evidence="2">DUF6533 domain-containing protein</fullName>
    </recommendedName>
</protein>
<dbReference type="EMBL" id="JH718657">
    <property type="protein sequence ID" value="EJC97414.1"/>
    <property type="molecule type" value="Genomic_DNA"/>
</dbReference>
<evidence type="ECO:0000259" key="2">
    <source>
        <dbReference type="Pfam" id="PF20151"/>
    </source>
</evidence>
<dbReference type="AlphaFoldDB" id="R7SII8"/>
<keyword evidence="4" id="KW-1185">Reference proteome</keyword>
<keyword evidence="1" id="KW-0812">Transmembrane</keyword>
<organism evidence="3 4">
    <name type="scientific">Fomitiporia mediterranea (strain MF3/22)</name>
    <name type="common">Grapevine white-rot fungus</name>
    <dbReference type="NCBI Taxonomy" id="694068"/>
    <lineage>
        <taxon>Eukaryota</taxon>
        <taxon>Fungi</taxon>
        <taxon>Dikarya</taxon>
        <taxon>Basidiomycota</taxon>
        <taxon>Agaricomycotina</taxon>
        <taxon>Agaricomycetes</taxon>
        <taxon>Hymenochaetales</taxon>
        <taxon>Hymenochaetaceae</taxon>
        <taxon>Fomitiporia</taxon>
    </lineage>
</organism>